<dbReference type="AlphaFoldDB" id="A0A1G4I009"/>
<proteinExistence type="predicted"/>
<sequence length="355" mass="38698">MGDKVEYGTSTVKSLGDTCRLVRALQGSTDPRLVSINSLLEGVVKSAQSLVKGTDSQKRFNMEFAEFCGVALMGLPDLEDAVDDLRVQENCANAAVNDQDDFDGISPAIFMREIIGYVVSRNTNVGAQYLEHIGRSAMAKFAGQESSEVTPKRLKSGMNDERHVQSVARKKQRTRPVAGKMGRAPTDDKSGVAATGRVFGVDGDEPKQRYKQSRPKGPPMLSRWVKPWTLLNQRVQGIILEHASNENTRRPPVCNYPPGKRSNITPFDICTAPSGPEMLNLWHARESMTSSSVGHCDPVGVAFDETALDHDSKGSEPSFFPSGDKKVCAFVSSELMANLVRYGVSSLEAPFKGAK</sequence>
<evidence type="ECO:0000313" key="2">
    <source>
        <dbReference type="EMBL" id="SCU64899.1"/>
    </source>
</evidence>
<feature type="region of interest" description="Disordered" evidence="1">
    <location>
        <begin position="144"/>
        <end position="218"/>
    </location>
</feature>
<accession>A0A1G4I009</accession>
<dbReference type="Proteomes" id="UP000195570">
    <property type="component" value="Unassembled WGS sequence"/>
</dbReference>
<evidence type="ECO:0000313" key="3">
    <source>
        <dbReference type="Proteomes" id="UP000195570"/>
    </source>
</evidence>
<name>A0A1G4I009_TRYEQ</name>
<comment type="caution">
    <text evidence="2">The sequence shown here is derived from an EMBL/GenBank/DDBJ whole genome shotgun (WGS) entry which is preliminary data.</text>
</comment>
<reference evidence="2" key="1">
    <citation type="submission" date="2016-09" db="EMBL/GenBank/DDBJ databases">
        <authorList>
            <person name="Hebert L."/>
            <person name="Moumen B."/>
        </authorList>
    </citation>
    <scope>NUCLEOTIDE SEQUENCE [LARGE SCALE GENOMIC DNA]</scope>
    <source>
        <strain evidence="2">OVI</strain>
    </source>
</reference>
<organism evidence="2 3">
    <name type="scientific">Trypanosoma equiperdum</name>
    <dbReference type="NCBI Taxonomy" id="5694"/>
    <lineage>
        <taxon>Eukaryota</taxon>
        <taxon>Discoba</taxon>
        <taxon>Euglenozoa</taxon>
        <taxon>Kinetoplastea</taxon>
        <taxon>Metakinetoplastina</taxon>
        <taxon>Trypanosomatida</taxon>
        <taxon>Trypanosomatidae</taxon>
        <taxon>Trypanosoma</taxon>
    </lineage>
</organism>
<dbReference type="GeneID" id="92382930"/>
<gene>
    <name evidence="2" type="ORF">TEOVI_000899600</name>
</gene>
<dbReference type="VEuPathDB" id="TriTrypDB:TEOVI_000899600"/>
<dbReference type="RefSeq" id="XP_067076592.1">
    <property type="nucleotide sequence ID" value="XM_067220491.1"/>
</dbReference>
<dbReference type="EMBL" id="CZPT02000171">
    <property type="protein sequence ID" value="SCU64899.1"/>
    <property type="molecule type" value="Genomic_DNA"/>
</dbReference>
<evidence type="ECO:0000256" key="1">
    <source>
        <dbReference type="SAM" id="MobiDB-lite"/>
    </source>
</evidence>
<keyword evidence="3" id="KW-1185">Reference proteome</keyword>
<protein>
    <submittedName>
        <fullName evidence="2">Uncharacterized protein</fullName>
    </submittedName>
</protein>